<feature type="transmembrane region" description="Helical" evidence="2">
    <location>
        <begin position="144"/>
        <end position="164"/>
    </location>
</feature>
<dbReference type="AlphaFoldDB" id="A0A5K3EGH4"/>
<reference evidence="3" key="1">
    <citation type="submission" date="2019-11" db="UniProtKB">
        <authorList>
            <consortium name="WormBaseParasite"/>
        </authorList>
    </citation>
    <scope>IDENTIFICATION</scope>
</reference>
<keyword evidence="2" id="KW-1133">Transmembrane helix</keyword>
<keyword evidence="2" id="KW-0812">Transmembrane</keyword>
<evidence type="ECO:0000256" key="1">
    <source>
        <dbReference type="SAM" id="MobiDB-lite"/>
    </source>
</evidence>
<sequence>MLSSSSSDEDVDNRRRPFPSTSTTQITTRGRASLGSSGRGSSGPPSATPDQINRKPQQRDIELNRKLPSNGGRFTRGGHPVFSSASPRLSIRSTDACDYSQQTGPPLCSYFVVAPSPFVEGGAQLSPKNVATVIPQMVTIQINLFMSIQLYLLHVLLYFCFSIVSKQLGNNGP</sequence>
<accession>A0A5K3EGH4</accession>
<proteinExistence type="predicted"/>
<feature type="compositionally biased region" description="Low complexity" evidence="1">
    <location>
        <begin position="27"/>
        <end position="36"/>
    </location>
</feature>
<feature type="region of interest" description="Disordered" evidence="1">
    <location>
        <begin position="1"/>
        <end position="59"/>
    </location>
</feature>
<evidence type="ECO:0000313" key="3">
    <source>
        <dbReference type="WBParaSite" id="MCU_000113-RA"/>
    </source>
</evidence>
<organism evidence="3">
    <name type="scientific">Mesocestoides corti</name>
    <name type="common">Flatworm</name>
    <dbReference type="NCBI Taxonomy" id="53468"/>
    <lineage>
        <taxon>Eukaryota</taxon>
        <taxon>Metazoa</taxon>
        <taxon>Spiralia</taxon>
        <taxon>Lophotrochozoa</taxon>
        <taxon>Platyhelminthes</taxon>
        <taxon>Cestoda</taxon>
        <taxon>Eucestoda</taxon>
        <taxon>Cyclophyllidea</taxon>
        <taxon>Mesocestoididae</taxon>
        <taxon>Mesocestoides</taxon>
    </lineage>
</organism>
<protein>
    <submittedName>
        <fullName evidence="3">Uncharacterized protein</fullName>
    </submittedName>
</protein>
<keyword evidence="2" id="KW-0472">Membrane</keyword>
<name>A0A5K3EGH4_MESCO</name>
<evidence type="ECO:0000256" key="2">
    <source>
        <dbReference type="SAM" id="Phobius"/>
    </source>
</evidence>
<dbReference type="WBParaSite" id="MCU_000113-RA">
    <property type="protein sequence ID" value="MCU_000113-RA"/>
    <property type="gene ID" value="MCU_000113"/>
</dbReference>